<evidence type="ECO:0000313" key="1">
    <source>
        <dbReference type="EMBL" id="TCM78079.1"/>
    </source>
</evidence>
<protein>
    <submittedName>
        <fullName evidence="1">Uncharacterized protein</fullName>
    </submittedName>
</protein>
<dbReference type="Pfam" id="PF21900">
    <property type="entry name" value="DUF6920"/>
    <property type="match status" value="1"/>
</dbReference>
<sequence>MDILKLIAAALILVAILYGGLVAFGAWRWKEATGVLVARLDAADFTNGPLRYDARDIADLPAPVRRYFEQVLTDGQPMVRSVDLELGGMFNLSLDAPQWKPFTSTQHVVANRPGFVWSGRISMFPGVPVRVHDAYVAGTGVLRPALFGLFSLGTVEGDGEIARGELMRWLAESVWYPTVLLPGQGVTWQPVDDASAQATLIDGSITLTMLFRFGEDGLVSGIRVEERGALVGGETVMMPWEGRFRDYRLQDGMMVPFFGEVAWITPQGERPYFRGTVARVAYRFAQ</sequence>
<dbReference type="AlphaFoldDB" id="A0A4V2R3P9"/>
<organism evidence="1 2">
    <name type="scientific">Rhodovulum steppense</name>
    <dbReference type="NCBI Taxonomy" id="540251"/>
    <lineage>
        <taxon>Bacteria</taxon>
        <taxon>Pseudomonadati</taxon>
        <taxon>Pseudomonadota</taxon>
        <taxon>Alphaproteobacteria</taxon>
        <taxon>Rhodobacterales</taxon>
        <taxon>Paracoccaceae</taxon>
        <taxon>Rhodovulum</taxon>
    </lineage>
</organism>
<accession>A0A4V2R3P9</accession>
<comment type="caution">
    <text evidence="1">The sequence shown here is derived from an EMBL/GenBank/DDBJ whole genome shotgun (WGS) entry which is preliminary data.</text>
</comment>
<evidence type="ECO:0000313" key="2">
    <source>
        <dbReference type="Proteomes" id="UP000295277"/>
    </source>
</evidence>
<dbReference type="Proteomes" id="UP000295277">
    <property type="component" value="Unassembled WGS sequence"/>
</dbReference>
<gene>
    <name evidence="1" type="ORF">EV216_12720</name>
</gene>
<name>A0A4V2R3P9_9RHOB</name>
<dbReference type="EMBL" id="SLVM01000027">
    <property type="protein sequence ID" value="TCM78079.1"/>
    <property type="molecule type" value="Genomic_DNA"/>
</dbReference>
<proteinExistence type="predicted"/>
<dbReference type="RefSeq" id="WP_132696352.1">
    <property type="nucleotide sequence ID" value="NZ_SLVM01000027.1"/>
</dbReference>
<dbReference type="OrthoDB" id="3671061at2"/>
<keyword evidence="2" id="KW-1185">Reference proteome</keyword>
<reference evidence="1 2" key="1">
    <citation type="submission" date="2019-03" db="EMBL/GenBank/DDBJ databases">
        <title>Genomic Encyclopedia of Type Strains, Phase IV (KMG-IV): sequencing the most valuable type-strain genomes for metagenomic binning, comparative biology and taxonomic classification.</title>
        <authorList>
            <person name="Goeker M."/>
        </authorList>
    </citation>
    <scope>NUCLEOTIDE SEQUENCE [LARGE SCALE GENOMIC DNA]</scope>
    <source>
        <strain evidence="1 2">DSM 21153</strain>
    </source>
</reference>
<dbReference type="InterPro" id="IPR054213">
    <property type="entry name" value="DUF6920"/>
</dbReference>